<keyword evidence="13" id="KW-0324">Glycolysis</keyword>
<dbReference type="InterPro" id="IPR000023">
    <property type="entry name" value="Phosphofructokinase_dom"/>
</dbReference>
<evidence type="ECO:0000313" key="18">
    <source>
        <dbReference type="Proteomes" id="UP000070442"/>
    </source>
</evidence>
<dbReference type="GO" id="GO:0061621">
    <property type="term" value="P:canonical glycolysis"/>
    <property type="evidence" value="ECO:0007669"/>
    <property type="project" value="TreeGrafter"/>
</dbReference>
<dbReference type="GO" id="GO:0006002">
    <property type="term" value="P:fructose 6-phosphate metabolic process"/>
    <property type="evidence" value="ECO:0007669"/>
    <property type="project" value="InterPro"/>
</dbReference>
<evidence type="ECO:0000256" key="10">
    <source>
        <dbReference type="ARBA" id="ARBA00022777"/>
    </source>
</evidence>
<feature type="domain" description="Phosphofructokinase" evidence="16">
    <location>
        <begin position="2"/>
        <end position="272"/>
    </location>
</feature>
<dbReference type="Gene3D" id="3.40.50.450">
    <property type="match status" value="1"/>
</dbReference>
<dbReference type="GO" id="GO:0070095">
    <property type="term" value="F:fructose-6-phosphate binding"/>
    <property type="evidence" value="ECO:0007669"/>
    <property type="project" value="TreeGrafter"/>
</dbReference>
<dbReference type="InterPro" id="IPR012003">
    <property type="entry name" value="ATP_PFK_prok-type"/>
</dbReference>
<evidence type="ECO:0000259" key="16">
    <source>
        <dbReference type="Pfam" id="PF00365"/>
    </source>
</evidence>
<evidence type="ECO:0000256" key="5">
    <source>
        <dbReference type="ARBA" id="ARBA00012055"/>
    </source>
</evidence>
<dbReference type="EC" id="2.7.1.11" evidence="5"/>
<evidence type="ECO:0000256" key="3">
    <source>
        <dbReference type="ARBA" id="ARBA00004496"/>
    </source>
</evidence>
<evidence type="ECO:0000313" key="17">
    <source>
        <dbReference type="EMBL" id="KXB68459.1"/>
    </source>
</evidence>
<dbReference type="GO" id="GO:0005524">
    <property type="term" value="F:ATP binding"/>
    <property type="evidence" value="ECO:0007669"/>
    <property type="project" value="UniProtKB-KW"/>
</dbReference>
<keyword evidence="18" id="KW-1185">Reference proteome</keyword>
<comment type="pathway">
    <text evidence="4">Carbohydrate degradation; glycolysis; D-glyceraldehyde 3-phosphate and glycerone phosphate from D-glucose: step 3/4.</text>
</comment>
<reference evidence="18" key="1">
    <citation type="submission" date="2016-01" db="EMBL/GenBank/DDBJ databases">
        <authorList>
            <person name="Mitreva M."/>
            <person name="Pepin K.H."/>
            <person name="Mihindukulasuriya K.A."/>
            <person name="Fulton R."/>
            <person name="Fronick C."/>
            <person name="O'Laughlin M."/>
            <person name="Miner T."/>
            <person name="Herter B."/>
            <person name="Rosa B.A."/>
            <person name="Cordes M."/>
            <person name="Tomlinson C."/>
            <person name="Wollam A."/>
            <person name="Palsikar V.B."/>
            <person name="Mardis E.R."/>
            <person name="Wilson R.K."/>
        </authorList>
    </citation>
    <scope>NUCLEOTIDE SEQUENCE [LARGE SCALE GENOMIC DNA]</scope>
    <source>
        <strain evidence="18">DNF00729</strain>
    </source>
</reference>
<evidence type="ECO:0000256" key="8">
    <source>
        <dbReference type="ARBA" id="ARBA00022723"/>
    </source>
</evidence>
<evidence type="ECO:0000256" key="1">
    <source>
        <dbReference type="ARBA" id="ARBA00001946"/>
    </source>
</evidence>
<evidence type="ECO:0000256" key="9">
    <source>
        <dbReference type="ARBA" id="ARBA00022741"/>
    </source>
</evidence>
<dbReference type="GO" id="GO:0016208">
    <property type="term" value="F:AMP binding"/>
    <property type="evidence" value="ECO:0007669"/>
    <property type="project" value="TreeGrafter"/>
</dbReference>
<organism evidence="17 18">
    <name type="scientific">Aedoeadaptatus coxii</name>
    <dbReference type="NCBI Taxonomy" id="755172"/>
    <lineage>
        <taxon>Bacteria</taxon>
        <taxon>Bacillati</taxon>
        <taxon>Bacillota</taxon>
        <taxon>Tissierellia</taxon>
        <taxon>Tissierellales</taxon>
        <taxon>Peptoniphilaceae</taxon>
        <taxon>Aedoeadaptatus</taxon>
    </lineage>
</organism>
<protein>
    <recommendedName>
        <fullName evidence="5">6-phosphofructokinase</fullName>
        <ecNumber evidence="5">2.7.1.11</ecNumber>
    </recommendedName>
</protein>
<dbReference type="SUPFAM" id="SSF53784">
    <property type="entry name" value="Phosphofructokinase"/>
    <property type="match status" value="1"/>
</dbReference>
<comment type="caution">
    <text evidence="17">The sequence shown here is derived from an EMBL/GenBank/DDBJ whole genome shotgun (WGS) entry which is preliminary data.</text>
</comment>
<comment type="similarity">
    <text evidence="14">Belongs to the phosphofructokinase type A (PFKA) family.</text>
</comment>
<dbReference type="NCBIfam" id="NF002872">
    <property type="entry name" value="PRK03202.1"/>
    <property type="match status" value="1"/>
</dbReference>
<dbReference type="UniPathway" id="UPA00109">
    <property type="reaction ID" value="UER00182"/>
</dbReference>
<sequence length="318" mass="33896">MRIGVLTSGGDAPGMNAALRAVVRVAIYEGHDVVGIRNGFSGIFEKDFVAMGLSSVADIIHKGGTILGTSRSKEMRTDEGIARAREILKEEGVEHLIVIGGDGSMKGALALSDAGQSVITLPATIDNDLGYQEASIGFYTAVETILEAVGRIRDTSSALRRANIIEVMGRHCGDLALYAGIAGGAESVIIPEVPFDFDGVKNKILAGKKRGKRHHIILLTEEQIPAYGLAKDLEEATGVETRVTILGYTQRGGIPTGKDRINASRLGAEAVFLCGEEKRSLALGLSEGKIKSFDLREALAVEKTFDRALYDTLDKISI</sequence>
<keyword evidence="8" id="KW-0479">Metal-binding</keyword>
<dbReference type="InterPro" id="IPR035966">
    <property type="entry name" value="PKF_sf"/>
</dbReference>
<keyword evidence="6" id="KW-0963">Cytoplasm</keyword>
<dbReference type="GO" id="GO:0046872">
    <property type="term" value="F:metal ion binding"/>
    <property type="evidence" value="ECO:0007669"/>
    <property type="project" value="UniProtKB-KW"/>
</dbReference>
<dbReference type="AlphaFoldDB" id="A0A134ALC5"/>
<dbReference type="PANTHER" id="PTHR13697">
    <property type="entry name" value="PHOSPHOFRUCTOKINASE"/>
    <property type="match status" value="1"/>
</dbReference>
<evidence type="ECO:0000256" key="15">
    <source>
        <dbReference type="ARBA" id="ARBA00048070"/>
    </source>
</evidence>
<dbReference type="OrthoDB" id="9802503at2"/>
<dbReference type="EMBL" id="LSDG01000002">
    <property type="protein sequence ID" value="KXB68459.1"/>
    <property type="molecule type" value="Genomic_DNA"/>
</dbReference>
<dbReference type="GO" id="GO:0003872">
    <property type="term" value="F:6-phosphofructokinase activity"/>
    <property type="evidence" value="ECO:0007669"/>
    <property type="project" value="UniProtKB-EC"/>
</dbReference>
<proteinExistence type="inferred from homology"/>
<dbReference type="Proteomes" id="UP000070442">
    <property type="component" value="Unassembled WGS sequence"/>
</dbReference>
<evidence type="ECO:0000256" key="6">
    <source>
        <dbReference type="ARBA" id="ARBA00022490"/>
    </source>
</evidence>
<keyword evidence="10 17" id="KW-0418">Kinase</keyword>
<evidence type="ECO:0000256" key="11">
    <source>
        <dbReference type="ARBA" id="ARBA00022840"/>
    </source>
</evidence>
<keyword evidence="11" id="KW-0067">ATP-binding</keyword>
<comment type="subcellular location">
    <subcellularLocation>
        <location evidence="3">Cytoplasm</location>
    </subcellularLocation>
</comment>
<keyword evidence="7" id="KW-0808">Transferase</keyword>
<dbReference type="PATRIC" id="fig|755172.3.peg.165"/>
<comment type="cofactor">
    <cofactor evidence="1">
        <name>Mg(2+)</name>
        <dbReference type="ChEBI" id="CHEBI:18420"/>
    </cofactor>
</comment>
<evidence type="ECO:0000256" key="12">
    <source>
        <dbReference type="ARBA" id="ARBA00022842"/>
    </source>
</evidence>
<dbReference type="PRINTS" id="PR00476">
    <property type="entry name" value="PHFRCTKINASE"/>
</dbReference>
<comment type="function">
    <text evidence="2">Catalyzes the phosphorylation of D-fructose 6-phosphate to fructose 1,6-bisphosphate by ATP, the first committing step of glycolysis.</text>
</comment>
<evidence type="ECO:0000256" key="2">
    <source>
        <dbReference type="ARBA" id="ARBA00002659"/>
    </source>
</evidence>
<dbReference type="GO" id="GO:0048029">
    <property type="term" value="F:monosaccharide binding"/>
    <property type="evidence" value="ECO:0007669"/>
    <property type="project" value="TreeGrafter"/>
</dbReference>
<keyword evidence="12" id="KW-0460">Magnesium</keyword>
<dbReference type="InterPro" id="IPR022953">
    <property type="entry name" value="ATP_PFK"/>
</dbReference>
<dbReference type="Gene3D" id="3.40.50.460">
    <property type="entry name" value="Phosphofructokinase domain"/>
    <property type="match status" value="1"/>
</dbReference>
<keyword evidence="9" id="KW-0547">Nucleotide-binding</keyword>
<dbReference type="STRING" id="755172.HMPREF1863_00172"/>
<dbReference type="GO" id="GO:0005945">
    <property type="term" value="C:6-phosphofructokinase complex"/>
    <property type="evidence" value="ECO:0007669"/>
    <property type="project" value="TreeGrafter"/>
</dbReference>
<evidence type="ECO:0000256" key="14">
    <source>
        <dbReference type="ARBA" id="ARBA00038478"/>
    </source>
</evidence>
<evidence type="ECO:0000256" key="7">
    <source>
        <dbReference type="ARBA" id="ARBA00022679"/>
    </source>
</evidence>
<comment type="catalytic activity">
    <reaction evidence="15">
        <text>beta-D-fructose 6-phosphate + ATP = beta-D-fructose 1,6-bisphosphate + ADP + H(+)</text>
        <dbReference type="Rhea" id="RHEA:16109"/>
        <dbReference type="ChEBI" id="CHEBI:15378"/>
        <dbReference type="ChEBI" id="CHEBI:30616"/>
        <dbReference type="ChEBI" id="CHEBI:32966"/>
        <dbReference type="ChEBI" id="CHEBI:57634"/>
        <dbReference type="ChEBI" id="CHEBI:456216"/>
        <dbReference type="EC" id="2.7.1.11"/>
    </reaction>
</comment>
<dbReference type="RefSeq" id="WP_068366306.1">
    <property type="nucleotide sequence ID" value="NZ_CAIJCT010000006.1"/>
</dbReference>
<accession>A0A134ALC5</accession>
<gene>
    <name evidence="17" type="ORF">HMPREF1863_00172</name>
</gene>
<dbReference type="PIRSF" id="PIRSF000532">
    <property type="entry name" value="ATP_PFK_prok"/>
    <property type="match status" value="1"/>
</dbReference>
<evidence type="ECO:0000256" key="13">
    <source>
        <dbReference type="ARBA" id="ARBA00023152"/>
    </source>
</evidence>
<dbReference type="GO" id="GO:0042802">
    <property type="term" value="F:identical protein binding"/>
    <property type="evidence" value="ECO:0007669"/>
    <property type="project" value="TreeGrafter"/>
</dbReference>
<dbReference type="FunFam" id="3.40.50.460:FF:000002">
    <property type="entry name" value="ATP-dependent 6-phosphofructokinase"/>
    <property type="match status" value="1"/>
</dbReference>
<dbReference type="PANTHER" id="PTHR13697:SF4">
    <property type="entry name" value="ATP-DEPENDENT 6-PHOSPHOFRUCTOKINASE"/>
    <property type="match status" value="1"/>
</dbReference>
<name>A0A134ALC5_9FIRM</name>
<evidence type="ECO:0000256" key="4">
    <source>
        <dbReference type="ARBA" id="ARBA00004679"/>
    </source>
</evidence>
<dbReference type="GO" id="GO:0030388">
    <property type="term" value="P:fructose 1,6-bisphosphate metabolic process"/>
    <property type="evidence" value="ECO:0007669"/>
    <property type="project" value="TreeGrafter"/>
</dbReference>
<dbReference type="Pfam" id="PF00365">
    <property type="entry name" value="PFK"/>
    <property type="match status" value="1"/>
</dbReference>